<keyword evidence="5" id="KW-0393">Immunoglobulin domain</keyword>
<dbReference type="InterPro" id="IPR036116">
    <property type="entry name" value="FN3_sf"/>
</dbReference>
<dbReference type="AlphaFoldDB" id="A0A8W8L235"/>
<dbReference type="PANTHER" id="PTHR11640">
    <property type="entry name" value="NEPHRIN"/>
    <property type="match status" value="1"/>
</dbReference>
<dbReference type="InterPro" id="IPR003598">
    <property type="entry name" value="Ig_sub2"/>
</dbReference>
<feature type="transmembrane region" description="Helical" evidence="7">
    <location>
        <begin position="611"/>
        <end position="632"/>
    </location>
</feature>
<dbReference type="GO" id="GO:0005911">
    <property type="term" value="C:cell-cell junction"/>
    <property type="evidence" value="ECO:0007669"/>
    <property type="project" value="TreeGrafter"/>
</dbReference>
<feature type="domain" description="Ig-like" evidence="8">
    <location>
        <begin position="254"/>
        <end position="335"/>
    </location>
</feature>
<dbReference type="Pfam" id="PF13895">
    <property type="entry name" value="Ig_2"/>
    <property type="match status" value="1"/>
</dbReference>
<dbReference type="InterPro" id="IPR003599">
    <property type="entry name" value="Ig_sub"/>
</dbReference>
<evidence type="ECO:0000256" key="4">
    <source>
        <dbReference type="ARBA" id="ARBA00023180"/>
    </source>
</evidence>
<sequence>MPSMFTGNTEKEGFSHDGETPDYGLISDDEYEESIAFAQVQLQIPPAYIVQNTTGCLFISLSESITDNCSLWILFNKEPLCILADLHKTIPLVDINQNYKGRIQCSIAEPYNQASICFTTGIQPSDAGVYAVKLFKPPGEFITNNTLHVIGQPTKPIISAQSSVIAGDVSTINCSSVSSSTLSTGHDLFYTWFVNKHLVSGHRYTVSEQGGDELTINSVLKQDRGKKIHCLATEDEGISSEPSDEIVLNVLYAPEIVIMPSKNVSVYLNDSNLQLVCSLIDANPASKLVYSWTKDGLKIGSSQNLTLKTIKRSDQGVYQCLASNAAGTSLPATVFVDVLYAPEIQTFTLIGGQIVNELDSFVIVCSIRSPRPGNITIHNQNTNETVKIGYNVYSVNFIENSAQCYQTASFVCLAGNNIGRTQSHPLDLYVKCRPRSMDDLYFQTLYMGTAPDVSVSTALWDIAIKPKNISAFSINIKRDFLTSEQFGFYTVNVSNDQGFFAATLFIRPKDKPEPPHNISVMCSVARTAILSWIPGSERGAQQTFLVSYNTPNKRAQDNHTVFGNSLVISNLKSRRYIFTITAINMIGQSQSIQESCTVRDLEEESCPLKTVFGFLFALFLLISVGQITFILLTKFRQRYVNRSHIYTQNAETALVNITHAYDLENVHASMTSRTDNQMEASRLSCTYEDVDISGQAHSTQNAETALVNITHAYDLENVHASMTSRTDNQMEASRLSCTYEDVDISGQAHSTFLGMTS</sequence>
<evidence type="ECO:0000256" key="7">
    <source>
        <dbReference type="SAM" id="Phobius"/>
    </source>
</evidence>
<dbReference type="PROSITE" id="PS50853">
    <property type="entry name" value="FN3"/>
    <property type="match status" value="1"/>
</dbReference>
<evidence type="ECO:0000313" key="11">
    <source>
        <dbReference type="Proteomes" id="UP000005408"/>
    </source>
</evidence>
<protein>
    <submittedName>
        <fullName evidence="10">Uncharacterized protein</fullName>
    </submittedName>
</protein>
<evidence type="ECO:0000256" key="5">
    <source>
        <dbReference type="ARBA" id="ARBA00023319"/>
    </source>
</evidence>
<dbReference type="InterPro" id="IPR051275">
    <property type="entry name" value="Cell_adhesion_signaling"/>
</dbReference>
<evidence type="ECO:0000313" key="10">
    <source>
        <dbReference type="EnsemblMetazoa" id="G26082.2:cds"/>
    </source>
</evidence>
<proteinExistence type="predicted"/>
<evidence type="ECO:0000256" key="6">
    <source>
        <dbReference type="SAM" id="MobiDB-lite"/>
    </source>
</evidence>
<feature type="compositionally biased region" description="Basic and acidic residues" evidence="6">
    <location>
        <begin position="9"/>
        <end position="19"/>
    </location>
</feature>
<dbReference type="GO" id="GO:0005886">
    <property type="term" value="C:plasma membrane"/>
    <property type="evidence" value="ECO:0007669"/>
    <property type="project" value="TreeGrafter"/>
</dbReference>
<keyword evidence="3" id="KW-1015">Disulfide bond</keyword>
<dbReference type="SUPFAM" id="SSF48726">
    <property type="entry name" value="Immunoglobulin"/>
    <property type="match status" value="2"/>
</dbReference>
<reference evidence="10" key="1">
    <citation type="submission" date="2022-08" db="UniProtKB">
        <authorList>
            <consortium name="EnsemblMetazoa"/>
        </authorList>
    </citation>
    <scope>IDENTIFICATION</scope>
    <source>
        <strain evidence="10">05x7-T-G4-1.051#20</strain>
    </source>
</reference>
<keyword evidence="7" id="KW-1133">Transmembrane helix</keyword>
<evidence type="ECO:0000256" key="3">
    <source>
        <dbReference type="ARBA" id="ARBA00023157"/>
    </source>
</evidence>
<dbReference type="CDD" id="cd00063">
    <property type="entry name" value="FN3"/>
    <property type="match status" value="1"/>
</dbReference>
<dbReference type="GO" id="GO:0050839">
    <property type="term" value="F:cell adhesion molecule binding"/>
    <property type="evidence" value="ECO:0007669"/>
    <property type="project" value="TreeGrafter"/>
</dbReference>
<dbReference type="PANTHER" id="PTHR11640:SF158">
    <property type="entry name" value="V-SET AND IMMUNOGLOBULIN DOMAIN-CONTAINING PROTEIN 10-LIKE 2"/>
    <property type="match status" value="1"/>
</dbReference>
<dbReference type="Proteomes" id="UP000005408">
    <property type="component" value="Unassembled WGS sequence"/>
</dbReference>
<dbReference type="InterPro" id="IPR036179">
    <property type="entry name" value="Ig-like_dom_sf"/>
</dbReference>
<evidence type="ECO:0000259" key="9">
    <source>
        <dbReference type="PROSITE" id="PS50853"/>
    </source>
</evidence>
<dbReference type="EnsemblMetazoa" id="G26082.2">
    <property type="protein sequence ID" value="G26082.2:cds"/>
    <property type="gene ID" value="G26082"/>
</dbReference>
<evidence type="ECO:0000259" key="8">
    <source>
        <dbReference type="PROSITE" id="PS50835"/>
    </source>
</evidence>
<feature type="region of interest" description="Disordered" evidence="6">
    <location>
        <begin position="1"/>
        <end position="20"/>
    </location>
</feature>
<dbReference type="InterPro" id="IPR013783">
    <property type="entry name" value="Ig-like_fold"/>
</dbReference>
<dbReference type="SMART" id="SM00409">
    <property type="entry name" value="IG"/>
    <property type="match status" value="3"/>
</dbReference>
<dbReference type="SMART" id="SM00060">
    <property type="entry name" value="FN3"/>
    <property type="match status" value="1"/>
</dbReference>
<dbReference type="Gene3D" id="2.60.40.10">
    <property type="entry name" value="Immunoglobulins"/>
    <property type="match status" value="3"/>
</dbReference>
<keyword evidence="4" id="KW-0325">Glycoprotein</keyword>
<dbReference type="InterPro" id="IPR007110">
    <property type="entry name" value="Ig-like_dom"/>
</dbReference>
<accession>A0A8W8L235</accession>
<keyword evidence="2 7" id="KW-0472">Membrane</keyword>
<feature type="domain" description="Fibronectin type-III" evidence="9">
    <location>
        <begin position="514"/>
        <end position="604"/>
    </location>
</feature>
<keyword evidence="11" id="KW-1185">Reference proteome</keyword>
<dbReference type="SUPFAM" id="SSF49265">
    <property type="entry name" value="Fibronectin type III"/>
    <property type="match status" value="1"/>
</dbReference>
<dbReference type="GO" id="GO:0098609">
    <property type="term" value="P:cell-cell adhesion"/>
    <property type="evidence" value="ECO:0007669"/>
    <property type="project" value="TreeGrafter"/>
</dbReference>
<dbReference type="PROSITE" id="PS50835">
    <property type="entry name" value="IG_LIKE"/>
    <property type="match status" value="2"/>
</dbReference>
<dbReference type="SMART" id="SM00408">
    <property type="entry name" value="IGc2"/>
    <property type="match status" value="1"/>
</dbReference>
<evidence type="ECO:0000256" key="1">
    <source>
        <dbReference type="ARBA" id="ARBA00004479"/>
    </source>
</evidence>
<comment type="subcellular location">
    <subcellularLocation>
        <location evidence="1">Membrane</location>
        <topology evidence="1">Single-pass type I membrane protein</topology>
    </subcellularLocation>
</comment>
<feature type="domain" description="Ig-like" evidence="8">
    <location>
        <begin position="153"/>
        <end position="249"/>
    </location>
</feature>
<name>A0A8W8L235_MAGGI</name>
<dbReference type="InterPro" id="IPR003961">
    <property type="entry name" value="FN3_dom"/>
</dbReference>
<organism evidence="10 11">
    <name type="scientific">Magallana gigas</name>
    <name type="common">Pacific oyster</name>
    <name type="synonym">Crassostrea gigas</name>
    <dbReference type="NCBI Taxonomy" id="29159"/>
    <lineage>
        <taxon>Eukaryota</taxon>
        <taxon>Metazoa</taxon>
        <taxon>Spiralia</taxon>
        <taxon>Lophotrochozoa</taxon>
        <taxon>Mollusca</taxon>
        <taxon>Bivalvia</taxon>
        <taxon>Autobranchia</taxon>
        <taxon>Pteriomorphia</taxon>
        <taxon>Ostreida</taxon>
        <taxon>Ostreoidea</taxon>
        <taxon>Ostreidae</taxon>
        <taxon>Magallana</taxon>
    </lineage>
</organism>
<evidence type="ECO:0000256" key="2">
    <source>
        <dbReference type="ARBA" id="ARBA00023136"/>
    </source>
</evidence>
<keyword evidence="7" id="KW-0812">Transmembrane</keyword>